<dbReference type="EMBL" id="JAVFHQ010000010">
    <property type="protein sequence ID" value="KAK4547741.1"/>
    <property type="molecule type" value="Genomic_DNA"/>
</dbReference>
<evidence type="ECO:0000313" key="3">
    <source>
        <dbReference type="Proteomes" id="UP001324427"/>
    </source>
</evidence>
<reference evidence="2 3" key="1">
    <citation type="submission" date="2021-11" db="EMBL/GenBank/DDBJ databases">
        <title>Black yeast isolated from Biological Soil Crust.</title>
        <authorList>
            <person name="Kurbessoian T."/>
        </authorList>
    </citation>
    <scope>NUCLEOTIDE SEQUENCE [LARGE SCALE GENOMIC DNA]</scope>
    <source>
        <strain evidence="2 3">CCFEE 5522</strain>
    </source>
</reference>
<evidence type="ECO:0000313" key="2">
    <source>
        <dbReference type="EMBL" id="KAK4547741.1"/>
    </source>
</evidence>
<sequence>MSTPAPPSQDTRTAKRANSISRMRDNAAHDLTSISAVDRSLRERNRVQDMTDAERYFADERYDECAQKCYAVVRAEVSEAIQAKCHMYLATEAVGPEEAAGRAYHAAMAMQMWRTVIERTGSSRFPIDQAKVKLAFTQTLFDKAEALVRDESEPLPLDDG</sequence>
<keyword evidence="3" id="KW-1185">Reference proteome</keyword>
<evidence type="ECO:0000256" key="1">
    <source>
        <dbReference type="SAM" id="MobiDB-lite"/>
    </source>
</evidence>
<dbReference type="Proteomes" id="UP001324427">
    <property type="component" value="Unassembled WGS sequence"/>
</dbReference>
<accession>A0AAV9JQ79</accession>
<comment type="caution">
    <text evidence="2">The sequence shown here is derived from an EMBL/GenBank/DDBJ whole genome shotgun (WGS) entry which is preliminary data.</text>
</comment>
<feature type="compositionally biased region" description="Polar residues" evidence="1">
    <location>
        <begin position="8"/>
        <end position="21"/>
    </location>
</feature>
<gene>
    <name evidence="2" type="ORF">LTR36_000699</name>
</gene>
<protein>
    <submittedName>
        <fullName evidence="2">Uncharacterized protein</fullName>
    </submittedName>
</protein>
<dbReference type="AlphaFoldDB" id="A0AAV9JQ79"/>
<feature type="region of interest" description="Disordered" evidence="1">
    <location>
        <begin position="1"/>
        <end position="25"/>
    </location>
</feature>
<name>A0AAV9JQ79_9PEZI</name>
<proteinExistence type="predicted"/>
<organism evidence="2 3">
    <name type="scientific">Oleoguttula mirabilis</name>
    <dbReference type="NCBI Taxonomy" id="1507867"/>
    <lineage>
        <taxon>Eukaryota</taxon>
        <taxon>Fungi</taxon>
        <taxon>Dikarya</taxon>
        <taxon>Ascomycota</taxon>
        <taxon>Pezizomycotina</taxon>
        <taxon>Dothideomycetes</taxon>
        <taxon>Dothideomycetidae</taxon>
        <taxon>Mycosphaerellales</taxon>
        <taxon>Teratosphaeriaceae</taxon>
        <taxon>Oleoguttula</taxon>
    </lineage>
</organism>